<evidence type="ECO:0000313" key="3">
    <source>
        <dbReference type="EMBL" id="PRH86554.1"/>
    </source>
</evidence>
<dbReference type="RefSeq" id="WP_146126913.1">
    <property type="nucleotide sequence ID" value="NZ_PUEJ01000005.1"/>
</dbReference>
<dbReference type="NCBIfam" id="NF046078">
    <property type="entry name" value="STM4504_CBY0614"/>
    <property type="match status" value="1"/>
</dbReference>
<feature type="domain" description="HEPN AbiJ-N-terminal" evidence="1">
    <location>
        <begin position="6"/>
        <end position="166"/>
    </location>
</feature>
<evidence type="ECO:0008006" key="5">
    <source>
        <dbReference type="Google" id="ProtNLM"/>
    </source>
</evidence>
<reference evidence="3 4" key="1">
    <citation type="submission" date="2018-02" db="EMBL/GenBank/DDBJ databases">
        <title>Whole genome sequencing of endophytic bacterium.</title>
        <authorList>
            <person name="Eedara R."/>
            <person name="Podile A.R."/>
        </authorList>
    </citation>
    <scope>NUCLEOTIDE SEQUENCE [LARGE SCALE GENOMIC DNA]</scope>
    <source>
        <strain evidence="3 4">RP1T</strain>
    </source>
</reference>
<feature type="domain" description="DUF7014" evidence="2">
    <location>
        <begin position="177"/>
        <end position="304"/>
    </location>
</feature>
<proteinExistence type="predicted"/>
<dbReference type="AlphaFoldDB" id="A0A2S9QB46"/>
<evidence type="ECO:0000259" key="2">
    <source>
        <dbReference type="Pfam" id="PF22809"/>
    </source>
</evidence>
<dbReference type="InterPro" id="IPR054280">
    <property type="entry name" value="DUF7014"/>
</dbReference>
<keyword evidence="4" id="KW-1185">Reference proteome</keyword>
<dbReference type="Pfam" id="PF22809">
    <property type="entry name" value="DUF7014"/>
    <property type="match status" value="1"/>
</dbReference>
<comment type="caution">
    <text evidence="3">The sequence shown here is derived from an EMBL/GenBank/DDBJ whole genome shotgun (WGS) entry which is preliminary data.</text>
</comment>
<name>A0A2S9QB46_9HYPH</name>
<dbReference type="Proteomes" id="UP000237682">
    <property type="component" value="Unassembled WGS sequence"/>
</dbReference>
<gene>
    <name evidence="3" type="ORF">C5L14_14560</name>
</gene>
<sequence length="308" mass="34732">MSLLPIFSRRKRQSTSKGTDVYQYEVIPRKLQIQVVQLLEDGIGQYGNLYNETPCDKLYDAIVDILRREIGVYKLSPGHNQKAHEFLDWLDKVNNIEEWLDAIEISLRALENIAKPNWYAYQNYIKTRPEDVIEELNARLIEAGLGYQYVSGQIVRLDSLHTHKEIVLPAFALLSEKRFVAADKEFHTAHQAYRNGDFETCLVECGKALESVLKVLAHKRKWPIKDTDPASKLIQAAVDGGLIAAFSTTQLNHLKGLIDSSTPTVRNKMGGHGAGVTPRVVPRELATLQLNQTAAVILYLVESDKARP</sequence>
<dbReference type="OrthoDB" id="8113776at2"/>
<dbReference type="EMBL" id="PUEJ01000005">
    <property type="protein sequence ID" value="PRH86554.1"/>
    <property type="molecule type" value="Genomic_DNA"/>
</dbReference>
<evidence type="ECO:0000313" key="4">
    <source>
        <dbReference type="Proteomes" id="UP000237682"/>
    </source>
</evidence>
<evidence type="ECO:0000259" key="1">
    <source>
        <dbReference type="Pfam" id="PF18863"/>
    </source>
</evidence>
<accession>A0A2S9QB46</accession>
<dbReference type="Pfam" id="PF18863">
    <property type="entry name" value="AbiJ_NTD4"/>
    <property type="match status" value="1"/>
</dbReference>
<dbReference type="InterPro" id="IPR049503">
    <property type="entry name" value="AbiJ_NTD4"/>
</dbReference>
<protein>
    <recommendedName>
        <fullName evidence="5">Abortive infection protein-like C-terminal domain-containing protein</fullName>
    </recommendedName>
</protein>
<organism evidence="3 4">
    <name type="scientific">Labrys okinawensis</name>
    <dbReference type="NCBI Taxonomy" id="346911"/>
    <lineage>
        <taxon>Bacteria</taxon>
        <taxon>Pseudomonadati</taxon>
        <taxon>Pseudomonadota</taxon>
        <taxon>Alphaproteobacteria</taxon>
        <taxon>Hyphomicrobiales</taxon>
        <taxon>Xanthobacteraceae</taxon>
        <taxon>Labrys</taxon>
    </lineage>
</organism>